<evidence type="ECO:0008006" key="4">
    <source>
        <dbReference type="Google" id="ProtNLM"/>
    </source>
</evidence>
<protein>
    <recommendedName>
        <fullName evidence="4">Small integral membrane protein 13</fullName>
    </recommendedName>
</protein>
<name>A0A5N5SX44_9CRUS</name>
<evidence type="ECO:0000313" key="3">
    <source>
        <dbReference type="Proteomes" id="UP000326759"/>
    </source>
</evidence>
<dbReference type="EMBL" id="SEYY01018969">
    <property type="protein sequence ID" value="KAB7498806.1"/>
    <property type="molecule type" value="Genomic_DNA"/>
</dbReference>
<gene>
    <name evidence="2" type="ORF">Anas_06746</name>
</gene>
<evidence type="ECO:0000313" key="2">
    <source>
        <dbReference type="EMBL" id="KAB7498806.1"/>
    </source>
</evidence>
<organism evidence="2 3">
    <name type="scientific">Armadillidium nasatum</name>
    <dbReference type="NCBI Taxonomy" id="96803"/>
    <lineage>
        <taxon>Eukaryota</taxon>
        <taxon>Metazoa</taxon>
        <taxon>Ecdysozoa</taxon>
        <taxon>Arthropoda</taxon>
        <taxon>Crustacea</taxon>
        <taxon>Multicrustacea</taxon>
        <taxon>Malacostraca</taxon>
        <taxon>Eumalacostraca</taxon>
        <taxon>Peracarida</taxon>
        <taxon>Isopoda</taxon>
        <taxon>Oniscidea</taxon>
        <taxon>Crinocheta</taxon>
        <taxon>Armadillidiidae</taxon>
        <taxon>Armadillidium</taxon>
    </lineage>
</organism>
<sequence length="72" mass="8279">MTLEDILGHILNIFGVVVVIVVAALLCWTLLYFYLSKFKVVQEILGKNETSSSVEQLRNARTNQTRKIIRRD</sequence>
<dbReference type="AlphaFoldDB" id="A0A5N5SX44"/>
<proteinExistence type="predicted"/>
<keyword evidence="1" id="KW-1133">Transmembrane helix</keyword>
<keyword evidence="1" id="KW-0472">Membrane</keyword>
<keyword evidence="3" id="KW-1185">Reference proteome</keyword>
<dbReference type="Proteomes" id="UP000326759">
    <property type="component" value="Unassembled WGS sequence"/>
</dbReference>
<reference evidence="2 3" key="1">
    <citation type="journal article" date="2019" name="PLoS Biol.">
        <title>Sex chromosomes control vertical transmission of feminizing Wolbachia symbionts in an isopod.</title>
        <authorList>
            <person name="Becking T."/>
            <person name="Chebbi M.A."/>
            <person name="Giraud I."/>
            <person name="Moumen B."/>
            <person name="Laverre T."/>
            <person name="Caubet Y."/>
            <person name="Peccoud J."/>
            <person name="Gilbert C."/>
            <person name="Cordaux R."/>
        </authorList>
    </citation>
    <scope>NUCLEOTIDE SEQUENCE [LARGE SCALE GENOMIC DNA]</scope>
    <source>
        <strain evidence="2">ANa2</strain>
        <tissue evidence="2">Whole body excluding digestive tract and cuticle</tissue>
    </source>
</reference>
<comment type="caution">
    <text evidence="2">The sequence shown here is derived from an EMBL/GenBank/DDBJ whole genome shotgun (WGS) entry which is preliminary data.</text>
</comment>
<feature type="transmembrane region" description="Helical" evidence="1">
    <location>
        <begin position="6"/>
        <end position="35"/>
    </location>
</feature>
<keyword evidence="1" id="KW-0812">Transmembrane</keyword>
<accession>A0A5N5SX44</accession>
<evidence type="ECO:0000256" key="1">
    <source>
        <dbReference type="SAM" id="Phobius"/>
    </source>
</evidence>